<accession>A0A2I6PI21</accession>
<dbReference type="KEGG" id="vg:54987045"/>
<dbReference type="RefSeq" id="YP_009796655.1">
    <property type="nucleotide sequence ID" value="NC_047902.1"/>
</dbReference>
<keyword evidence="2" id="KW-1185">Reference proteome</keyword>
<proteinExistence type="predicted"/>
<dbReference type="Proteomes" id="UP000240704">
    <property type="component" value="Segment"/>
</dbReference>
<sequence>MFYQLKTALIKSHWEMVDSLSTEIYFGPPILGASGHLLYNLFSSVAWEDPRFQAVGWGRCPDKHCMTYTDPMGITYYGAHAVGQFLGTDMKTLRKSENHRGETLEYYAEVSGTGCVMIFRNFPSTTHFHEWVRWHVQKQRGFTNKTKDLHTGYRGVHARDFPDTLKLINELYPQKD</sequence>
<dbReference type="EMBL" id="MG596799">
    <property type="protein sequence ID" value="AUM59706.1"/>
    <property type="molecule type" value="Genomic_DNA"/>
</dbReference>
<evidence type="ECO:0000313" key="2">
    <source>
        <dbReference type="Proteomes" id="UP000240704"/>
    </source>
</evidence>
<name>A0A2I6PI21_9CAUD</name>
<reference evidence="2" key="1">
    <citation type="submission" date="2017-11" db="EMBL/GenBank/DDBJ databases">
        <title>Genome sequence and characterization of the novel virulent phage PMBT3 infecting Pseudomonas sp.</title>
        <authorList>
            <person name="Koberg S."/>
            <person name="Brinks E."/>
            <person name="Heller K.J."/>
            <person name="Neve H."/>
            <person name="Franz C.M.A.P."/>
        </authorList>
    </citation>
    <scope>NUCLEOTIDE SEQUENCE [LARGE SCALE GENOMIC DNA]</scope>
</reference>
<evidence type="ECO:0000313" key="1">
    <source>
        <dbReference type="EMBL" id="AUM59706.1"/>
    </source>
</evidence>
<organism evidence="1 2">
    <name type="scientific">Pseudomonas phage PMBT3</name>
    <dbReference type="NCBI Taxonomy" id="2059856"/>
    <lineage>
        <taxon>Viruses</taxon>
        <taxon>Duplodnaviria</taxon>
        <taxon>Heunggongvirae</taxon>
        <taxon>Uroviricota</taxon>
        <taxon>Caudoviricetes</taxon>
        <taxon>Maxrubnervirus</taxon>
        <taxon>Maxrubnervirus PMBT3</taxon>
    </lineage>
</organism>
<dbReference type="GeneID" id="54987045"/>
<protein>
    <submittedName>
        <fullName evidence="1">Uncharacterized protein</fullName>
    </submittedName>
</protein>